<comment type="caution">
    <text evidence="2">The sequence shown here is derived from an EMBL/GenBank/DDBJ whole genome shotgun (WGS) entry which is preliminary data.</text>
</comment>
<protein>
    <submittedName>
        <fullName evidence="2">Uncharacterized protein</fullName>
    </submittedName>
</protein>
<feature type="region of interest" description="Disordered" evidence="1">
    <location>
        <begin position="488"/>
        <end position="529"/>
    </location>
</feature>
<organism evidence="2 3">
    <name type="scientific">Marasmius tenuissimus</name>
    <dbReference type="NCBI Taxonomy" id="585030"/>
    <lineage>
        <taxon>Eukaryota</taxon>
        <taxon>Fungi</taxon>
        <taxon>Dikarya</taxon>
        <taxon>Basidiomycota</taxon>
        <taxon>Agaricomycotina</taxon>
        <taxon>Agaricomycetes</taxon>
        <taxon>Agaricomycetidae</taxon>
        <taxon>Agaricales</taxon>
        <taxon>Marasmiineae</taxon>
        <taxon>Marasmiaceae</taxon>
        <taxon>Marasmius</taxon>
    </lineage>
</organism>
<keyword evidence="3" id="KW-1185">Reference proteome</keyword>
<dbReference type="Gene3D" id="1.10.510.10">
    <property type="entry name" value="Transferase(Phosphotransferase) domain 1"/>
    <property type="match status" value="1"/>
</dbReference>
<name>A0ABR2ZL08_9AGAR</name>
<feature type="compositionally biased region" description="Basic and acidic residues" evidence="1">
    <location>
        <begin position="418"/>
        <end position="441"/>
    </location>
</feature>
<evidence type="ECO:0000313" key="2">
    <source>
        <dbReference type="EMBL" id="KAL0061879.1"/>
    </source>
</evidence>
<feature type="compositionally biased region" description="Basic and acidic residues" evidence="1">
    <location>
        <begin position="327"/>
        <end position="341"/>
    </location>
</feature>
<proteinExistence type="predicted"/>
<dbReference type="Proteomes" id="UP001437256">
    <property type="component" value="Unassembled WGS sequence"/>
</dbReference>
<evidence type="ECO:0000313" key="3">
    <source>
        <dbReference type="Proteomes" id="UP001437256"/>
    </source>
</evidence>
<accession>A0ABR2ZL08</accession>
<sequence>MGVDIDQALPQYLSEEIFGDKVKMASLTGREATRHLEEVFGDKKKLRVFLRQTGNDAQNWLDKLQQLIDNPKLNVTSQLRSSMFRVMIRLSKLSGLHPKSLLIQNVHKLGKHPIAAGGFGDVWKGMIGQSESDGQLVCLKMSKVYMKSDLDVLFKIYTTLPPFHELVNDAAVILRVLDKKCPTRPVGIPELDDGLWTIMEACWNGNTASRPKASEVLGRIESRARRSDRRRTVHHPRTDLKFEAHRRASISHPSSFFPSPESGWYDFAQGWDEHHERVHSLSSRAGSRIGRPPVHPVTALENSELTHRESNLKWHGDESLDQAFTTGDHDPAAKQDHRSGTVKDISVKTTSSEEEFDLLFHWGLRARDKRQNMNRWEGTRWQRLRPNEREQSEQTSSIVMVHLGFPIASVYEKVASDKKTMEEGNKARQERETEFTGRNTEEGEEGVDAATATATERMTDIPFADDTLDRLPKPRLLPIILSSDPVSGVPSFYNHLTPPPASHGPKSAGSRDNEPEVELTPAQSFLMLS</sequence>
<evidence type="ECO:0000256" key="1">
    <source>
        <dbReference type="SAM" id="MobiDB-lite"/>
    </source>
</evidence>
<feature type="region of interest" description="Disordered" evidence="1">
    <location>
        <begin position="321"/>
        <end position="343"/>
    </location>
</feature>
<reference evidence="2 3" key="1">
    <citation type="submission" date="2024-05" db="EMBL/GenBank/DDBJ databases">
        <title>A draft genome resource for the thread blight pathogen Marasmius tenuissimus strain MS-2.</title>
        <authorList>
            <person name="Yulfo-Soto G.E."/>
            <person name="Baruah I.K."/>
            <person name="Amoako-Attah I."/>
            <person name="Bukari Y."/>
            <person name="Meinhardt L.W."/>
            <person name="Bailey B.A."/>
            <person name="Cohen S.P."/>
        </authorList>
    </citation>
    <scope>NUCLEOTIDE SEQUENCE [LARGE SCALE GENOMIC DNA]</scope>
    <source>
        <strain evidence="2 3">MS-2</strain>
    </source>
</reference>
<feature type="region of interest" description="Disordered" evidence="1">
    <location>
        <begin position="418"/>
        <end position="447"/>
    </location>
</feature>
<dbReference type="EMBL" id="JBBXMP010000120">
    <property type="protein sequence ID" value="KAL0061879.1"/>
    <property type="molecule type" value="Genomic_DNA"/>
</dbReference>
<gene>
    <name evidence="2" type="ORF">AAF712_011255</name>
</gene>